<feature type="transmembrane region" description="Helical" evidence="25">
    <location>
        <begin position="476"/>
        <end position="495"/>
    </location>
</feature>
<dbReference type="InterPro" id="IPR005828">
    <property type="entry name" value="MFS_sugar_transport-like"/>
</dbReference>
<evidence type="ECO:0000256" key="16">
    <source>
        <dbReference type="ARBA" id="ARBA00036470"/>
    </source>
</evidence>
<evidence type="ECO:0000256" key="4">
    <source>
        <dbReference type="ARBA" id="ARBA00022475"/>
    </source>
</evidence>
<organism evidence="27 28">
    <name type="scientific">Nestor notabilis</name>
    <name type="common">Kea</name>
    <dbReference type="NCBI Taxonomy" id="176057"/>
    <lineage>
        <taxon>Eukaryota</taxon>
        <taxon>Metazoa</taxon>
        <taxon>Chordata</taxon>
        <taxon>Craniata</taxon>
        <taxon>Vertebrata</taxon>
        <taxon>Euteleostomi</taxon>
        <taxon>Archelosauria</taxon>
        <taxon>Archosauria</taxon>
        <taxon>Dinosauria</taxon>
        <taxon>Saurischia</taxon>
        <taxon>Theropoda</taxon>
        <taxon>Coelurosauria</taxon>
        <taxon>Aves</taxon>
        <taxon>Neognathae</taxon>
        <taxon>Neoaves</taxon>
        <taxon>Telluraves</taxon>
        <taxon>Australaves</taxon>
        <taxon>Psittaciformes</taxon>
        <taxon>Psittacidae</taxon>
        <taxon>Nestor</taxon>
    </lineage>
</organism>
<evidence type="ECO:0000256" key="5">
    <source>
        <dbReference type="ARBA" id="ARBA00022692"/>
    </source>
</evidence>
<feature type="transmembrane region" description="Helical" evidence="25">
    <location>
        <begin position="446"/>
        <end position="470"/>
    </location>
</feature>
<dbReference type="AlphaFoldDB" id="A0A091RTD8"/>
<dbReference type="Gene3D" id="1.20.1250.20">
    <property type="entry name" value="MFS general substrate transporter like domains"/>
    <property type="match status" value="1"/>
</dbReference>
<dbReference type="SUPFAM" id="SSF103473">
    <property type="entry name" value="MFS general substrate transporter"/>
    <property type="match status" value="1"/>
</dbReference>
<comment type="catalytic activity">
    <reaction evidence="23">
        <text>prostaglandin F2alpha(out) = prostaglandin F2alpha(in)</text>
        <dbReference type="Rhea" id="RHEA:50988"/>
        <dbReference type="ChEBI" id="CHEBI:57404"/>
    </reaction>
</comment>
<comment type="catalytic activity">
    <reaction evidence="12">
        <text>(R)-adrenaline(out) = (R)-adrenaline(in)</text>
        <dbReference type="Rhea" id="RHEA:73875"/>
        <dbReference type="ChEBI" id="CHEBI:71406"/>
    </reaction>
</comment>
<dbReference type="GO" id="GO:0042910">
    <property type="term" value="F:xenobiotic transmembrane transporter activity"/>
    <property type="evidence" value="ECO:0007669"/>
    <property type="project" value="UniProtKB-ARBA"/>
</dbReference>
<sequence length="533" mass="59726">MPTLDDILEHVGEFHKFQKQTFFNLCLLSAAFTPVYVGVVFFGFIPEHRCFSPGVAELSQRCGWGLGGRCRRYEVDWNATGVSCTDPLGSLGGNQSTVPLGPCQHGWVYDYPGTSLVTEFNLVCEDSWKLDLFQSSVNAGFLIGSVSIGYIADRFGRKFCIINTILANVVFGILLVFVPTYLWIVVIRFLQGLVSKGCWTAGYILATEVVGPKYRRTVGILYQAAFSIGLLVFDAIAYAVSHWRWLQLTVTLPSSFFLLYYWCLPESPRWLISQGKNDKAMKIVSNMAKTNRKKMPSHCEDIKFEEDDGGKHNPSFFDLIRTPQMRKNTFILMYNWFTSSVLYQGLIMHMGVSAGNMYLDFLYSALVELPAAFIIIITIDRVGRRYPWAAANVVAGVACLVAAVIPEDIHWLKVTAACIGRMGITMAFEMVCFVNTELYPTYIRNLGVMVCSSLCDVGGVIVPFVVYRLVEVWYDLPLIVFTVLGLIAGGLVLLLPETKGRVLPETVEDVENFYRQSAPKAKKIYLHVQTSEV</sequence>
<comment type="catalytic activity">
    <reaction evidence="24">
        <text>histamine(out) = histamine(in)</text>
        <dbReference type="Rhea" id="RHEA:73879"/>
        <dbReference type="ChEBI" id="CHEBI:58432"/>
    </reaction>
</comment>
<evidence type="ECO:0000256" key="1">
    <source>
        <dbReference type="ARBA" id="ARBA00004554"/>
    </source>
</evidence>
<feature type="transmembrane region" description="Helical" evidence="25">
    <location>
        <begin position="218"/>
        <end position="239"/>
    </location>
</feature>
<feature type="transmembrane region" description="Helical" evidence="25">
    <location>
        <begin position="132"/>
        <end position="152"/>
    </location>
</feature>
<evidence type="ECO:0000256" key="21">
    <source>
        <dbReference type="ARBA" id="ARBA00036778"/>
    </source>
</evidence>
<dbReference type="PROSITE" id="PS50850">
    <property type="entry name" value="MFS"/>
    <property type="match status" value="1"/>
</dbReference>
<name>A0A091RTD8_NESNO</name>
<dbReference type="PANTHER" id="PTHR24064">
    <property type="entry name" value="SOLUTE CARRIER FAMILY 22 MEMBER"/>
    <property type="match status" value="1"/>
</dbReference>
<keyword evidence="6 25" id="KW-1133">Transmembrane helix</keyword>
<comment type="catalytic activity">
    <reaction evidence="13">
        <text>L-histidyl-L-proline diketopiperazine(in) = L-histidyl-L-proline diketopiperazine(out)</text>
        <dbReference type="Rhea" id="RHEA:74787"/>
        <dbReference type="ChEBI" id="CHEBI:90039"/>
    </reaction>
</comment>
<evidence type="ECO:0000259" key="26">
    <source>
        <dbReference type="PROSITE" id="PS50850"/>
    </source>
</evidence>
<dbReference type="InterPro" id="IPR005829">
    <property type="entry name" value="Sugar_transporter_CS"/>
</dbReference>
<feature type="transmembrane region" description="Helical" evidence="25">
    <location>
        <begin position="411"/>
        <end position="434"/>
    </location>
</feature>
<dbReference type="GO" id="GO:0016323">
    <property type="term" value="C:basolateral plasma membrane"/>
    <property type="evidence" value="ECO:0007669"/>
    <property type="project" value="UniProtKB-SubCell"/>
</dbReference>
<evidence type="ECO:0000313" key="27">
    <source>
        <dbReference type="EMBL" id="KFQ45698.1"/>
    </source>
</evidence>
<feature type="transmembrane region" description="Helical" evidence="25">
    <location>
        <begin position="386"/>
        <end position="405"/>
    </location>
</feature>
<comment type="catalytic activity">
    <reaction evidence="21">
        <text>acetylcholine(in) = acetylcholine(out)</text>
        <dbReference type="Rhea" id="RHEA:74663"/>
        <dbReference type="ChEBI" id="CHEBI:15355"/>
    </reaction>
</comment>
<keyword evidence="8 25" id="KW-0472">Membrane</keyword>
<evidence type="ECO:0000256" key="25">
    <source>
        <dbReference type="SAM" id="Phobius"/>
    </source>
</evidence>
<keyword evidence="4" id="KW-1003">Cell membrane</keyword>
<comment type="catalytic activity">
    <reaction evidence="11">
        <text>1-methylnicotinamide(out) = 1-methylnicotinamide(in)</text>
        <dbReference type="Rhea" id="RHEA:73859"/>
        <dbReference type="ChEBI" id="CHEBI:16797"/>
    </reaction>
</comment>
<comment type="catalytic activity">
    <reaction evidence="22">
        <text>thiamine(in) = thiamine(out)</text>
        <dbReference type="Rhea" id="RHEA:34919"/>
        <dbReference type="ChEBI" id="CHEBI:18385"/>
    </reaction>
</comment>
<evidence type="ECO:0000256" key="7">
    <source>
        <dbReference type="ARBA" id="ARBA00023065"/>
    </source>
</evidence>
<dbReference type="Pfam" id="PF00083">
    <property type="entry name" value="Sugar_tr"/>
    <property type="match status" value="1"/>
</dbReference>
<evidence type="ECO:0000256" key="17">
    <source>
        <dbReference type="ARBA" id="ARBA00036483"/>
    </source>
</evidence>
<keyword evidence="9" id="KW-0325">Glycoprotein</keyword>
<comment type="subcellular location">
    <subcellularLocation>
        <location evidence="10">Basal cell membrane</location>
        <topology evidence="10">Multi-pass membrane protein</topology>
    </subcellularLocation>
    <subcellularLocation>
        <location evidence="1">Basolateral cell membrane</location>
        <topology evidence="1">Multi-pass membrane protein</topology>
    </subcellularLocation>
</comment>
<evidence type="ECO:0000256" key="18">
    <source>
        <dbReference type="ARBA" id="ARBA00036490"/>
    </source>
</evidence>
<evidence type="ECO:0000256" key="9">
    <source>
        <dbReference type="ARBA" id="ARBA00023180"/>
    </source>
</evidence>
<feature type="domain" description="Major facilitator superfamily (MFS) profile" evidence="26">
    <location>
        <begin position="82"/>
        <end position="500"/>
    </location>
</feature>
<evidence type="ECO:0000256" key="2">
    <source>
        <dbReference type="ARBA" id="ARBA00009203"/>
    </source>
</evidence>
<evidence type="ECO:0000256" key="14">
    <source>
        <dbReference type="ARBA" id="ARBA00035928"/>
    </source>
</evidence>
<feature type="transmembrane region" description="Helical" evidence="25">
    <location>
        <begin position="159"/>
        <end position="177"/>
    </location>
</feature>
<feature type="non-terminal residue" evidence="27">
    <location>
        <position position="533"/>
    </location>
</feature>
<comment type="catalytic activity">
    <reaction evidence="19">
        <text>(R)-salsolinol(in) = (R)-salsolinol(out)</text>
        <dbReference type="Rhea" id="RHEA:74791"/>
        <dbReference type="ChEBI" id="CHEBI:194082"/>
    </reaction>
</comment>
<dbReference type="CDD" id="cd17379">
    <property type="entry name" value="MFS_SLC22A1_2_3"/>
    <property type="match status" value="1"/>
</dbReference>
<feature type="transmembrane region" description="Helical" evidence="25">
    <location>
        <begin position="330"/>
        <end position="349"/>
    </location>
</feature>
<evidence type="ECO:0000256" key="11">
    <source>
        <dbReference type="ARBA" id="ARBA00035834"/>
    </source>
</evidence>
<evidence type="ECO:0000256" key="6">
    <source>
        <dbReference type="ARBA" id="ARBA00022989"/>
    </source>
</evidence>
<comment type="catalytic activity">
    <reaction evidence="15">
        <text>prostaglandin E2(out) = prostaglandin E2(in)</text>
        <dbReference type="Rhea" id="RHEA:50984"/>
        <dbReference type="ChEBI" id="CHEBI:606564"/>
    </reaction>
</comment>
<dbReference type="NCBIfam" id="TIGR00898">
    <property type="entry name" value="2A0119"/>
    <property type="match status" value="1"/>
</dbReference>
<dbReference type="GO" id="GO:0006811">
    <property type="term" value="P:monoatomic ion transport"/>
    <property type="evidence" value="ECO:0007669"/>
    <property type="project" value="UniProtKB-KW"/>
</dbReference>
<feature type="transmembrane region" description="Helical" evidence="25">
    <location>
        <begin position="361"/>
        <end position="379"/>
    </location>
</feature>
<dbReference type="FunFam" id="1.20.1250.20:FF:000148">
    <property type="entry name" value="Solute carrier family 22 member 2"/>
    <property type="match status" value="1"/>
</dbReference>
<evidence type="ECO:0000256" key="15">
    <source>
        <dbReference type="ARBA" id="ARBA00036345"/>
    </source>
</evidence>
<evidence type="ECO:0000256" key="19">
    <source>
        <dbReference type="ARBA" id="ARBA00036661"/>
    </source>
</evidence>
<evidence type="ECO:0000256" key="3">
    <source>
        <dbReference type="ARBA" id="ARBA00022448"/>
    </source>
</evidence>
<evidence type="ECO:0000256" key="24">
    <source>
        <dbReference type="ARBA" id="ARBA00037001"/>
    </source>
</evidence>
<gene>
    <name evidence="27" type="ORF">N333_12714</name>
</gene>
<comment type="catalytic activity">
    <reaction evidence="18">
        <text>spermidine(in) = spermidine(out)</text>
        <dbReference type="Rhea" id="RHEA:35039"/>
        <dbReference type="ChEBI" id="CHEBI:57834"/>
    </reaction>
</comment>
<dbReference type="InterPro" id="IPR036259">
    <property type="entry name" value="MFS_trans_sf"/>
</dbReference>
<keyword evidence="28" id="KW-1185">Reference proteome</keyword>
<evidence type="ECO:0000256" key="22">
    <source>
        <dbReference type="ARBA" id="ARBA00036839"/>
    </source>
</evidence>
<keyword evidence="5 25" id="KW-0812">Transmembrane</keyword>
<comment type="catalytic activity">
    <reaction evidence="17">
        <text>dopamine(out) = dopamine(in)</text>
        <dbReference type="Rhea" id="RHEA:73863"/>
        <dbReference type="ChEBI" id="CHEBI:59905"/>
    </reaction>
</comment>
<proteinExistence type="inferred from homology"/>
<evidence type="ECO:0000256" key="23">
    <source>
        <dbReference type="ARBA" id="ARBA00036978"/>
    </source>
</evidence>
<reference evidence="27 28" key="1">
    <citation type="submission" date="2014-04" db="EMBL/GenBank/DDBJ databases">
        <title>Genome evolution of avian class.</title>
        <authorList>
            <person name="Zhang G."/>
            <person name="Li C."/>
        </authorList>
    </citation>
    <scope>NUCLEOTIDE SEQUENCE [LARGE SCALE GENOMIC DNA]</scope>
    <source>
        <strain evidence="27">BGI_N333</strain>
    </source>
</reference>
<evidence type="ECO:0000256" key="20">
    <source>
        <dbReference type="ARBA" id="ARBA00036754"/>
    </source>
</evidence>
<comment type="catalytic activity">
    <reaction evidence="20">
        <text>guanidine(out) = guanidine(in)</text>
        <dbReference type="Rhea" id="RHEA:73883"/>
        <dbReference type="ChEBI" id="CHEBI:30087"/>
    </reaction>
</comment>
<feature type="transmembrane region" description="Helical" evidence="25">
    <location>
        <begin position="21"/>
        <end position="45"/>
    </location>
</feature>
<evidence type="ECO:0000256" key="10">
    <source>
        <dbReference type="ARBA" id="ARBA00034696"/>
    </source>
</evidence>
<evidence type="ECO:0000256" key="13">
    <source>
        <dbReference type="ARBA" id="ARBA00035901"/>
    </source>
</evidence>
<keyword evidence="3" id="KW-0813">Transport</keyword>
<keyword evidence="7" id="KW-0406">Ion transport</keyword>
<comment type="catalytic activity">
    <reaction evidence="14">
        <text>putrescine(out) = putrescine(in)</text>
        <dbReference type="Rhea" id="RHEA:72135"/>
        <dbReference type="ChEBI" id="CHEBI:326268"/>
    </reaction>
</comment>
<accession>A0A091RTD8</accession>
<protein>
    <submittedName>
        <fullName evidence="27">Solute carrier family 22 member 2</fullName>
    </submittedName>
</protein>
<dbReference type="InterPro" id="IPR020846">
    <property type="entry name" value="MFS_dom"/>
</dbReference>
<evidence type="ECO:0000256" key="12">
    <source>
        <dbReference type="ARBA" id="ARBA00035897"/>
    </source>
</evidence>
<evidence type="ECO:0000313" key="28">
    <source>
        <dbReference type="Proteomes" id="UP000053840"/>
    </source>
</evidence>
<dbReference type="InterPro" id="IPR004749">
    <property type="entry name" value="Orgcat_transp/SVOP"/>
</dbReference>
<dbReference type="EMBL" id="KK932521">
    <property type="protein sequence ID" value="KFQ45698.1"/>
    <property type="molecule type" value="Genomic_DNA"/>
</dbReference>
<comment type="similarity">
    <text evidence="2">Belongs to the major facilitator (TC 2.A.1) superfamily. Organic cation transporter (TC 2.A.1.19) family.</text>
</comment>
<dbReference type="Proteomes" id="UP000053840">
    <property type="component" value="Unassembled WGS sequence"/>
</dbReference>
<evidence type="ECO:0000256" key="8">
    <source>
        <dbReference type="ARBA" id="ARBA00023136"/>
    </source>
</evidence>
<comment type="catalytic activity">
    <reaction evidence="16">
        <text>serotonin(out) = serotonin(in)</text>
        <dbReference type="Rhea" id="RHEA:73867"/>
        <dbReference type="ChEBI" id="CHEBI:350546"/>
    </reaction>
</comment>
<dbReference type="PROSITE" id="PS00216">
    <property type="entry name" value="SUGAR_TRANSPORT_1"/>
    <property type="match status" value="2"/>
</dbReference>